<comment type="caution">
    <text evidence="1">The sequence shown here is derived from an EMBL/GenBank/DDBJ whole genome shotgun (WGS) entry which is preliminary data.</text>
</comment>
<name>A0ABS8RPG7_DATST</name>
<evidence type="ECO:0000313" key="1">
    <source>
        <dbReference type="EMBL" id="MCD7448553.1"/>
    </source>
</evidence>
<gene>
    <name evidence="1" type="ORF">HAX54_044157</name>
</gene>
<proteinExistence type="predicted"/>
<dbReference type="Proteomes" id="UP000823775">
    <property type="component" value="Unassembled WGS sequence"/>
</dbReference>
<reference evidence="1 2" key="1">
    <citation type="journal article" date="2021" name="BMC Genomics">
        <title>Datura genome reveals duplications of psychoactive alkaloid biosynthetic genes and high mutation rate following tissue culture.</title>
        <authorList>
            <person name="Rajewski A."/>
            <person name="Carter-House D."/>
            <person name="Stajich J."/>
            <person name="Litt A."/>
        </authorList>
    </citation>
    <scope>NUCLEOTIDE SEQUENCE [LARGE SCALE GENOMIC DNA]</scope>
    <source>
        <strain evidence="1">AR-01</strain>
    </source>
</reference>
<keyword evidence="2" id="KW-1185">Reference proteome</keyword>
<dbReference type="EMBL" id="JACEIK010000067">
    <property type="protein sequence ID" value="MCD7448553.1"/>
    <property type="molecule type" value="Genomic_DNA"/>
</dbReference>
<sequence length="130" mass="15150">MARHSGTATAVRITLQRMNMKQEVRNPEEVLCMVLDQCDRILIEVCGYKWLVPESVDDAYQYVWCTDTTLATPFWCRLWQVEVRLGVELIQRQLLHSSANGVVSFICRYSIVELLYLFRLDLGKSCVSWE</sequence>
<organism evidence="1 2">
    <name type="scientific">Datura stramonium</name>
    <name type="common">Jimsonweed</name>
    <name type="synonym">Common thornapple</name>
    <dbReference type="NCBI Taxonomy" id="4076"/>
    <lineage>
        <taxon>Eukaryota</taxon>
        <taxon>Viridiplantae</taxon>
        <taxon>Streptophyta</taxon>
        <taxon>Embryophyta</taxon>
        <taxon>Tracheophyta</taxon>
        <taxon>Spermatophyta</taxon>
        <taxon>Magnoliopsida</taxon>
        <taxon>eudicotyledons</taxon>
        <taxon>Gunneridae</taxon>
        <taxon>Pentapetalae</taxon>
        <taxon>asterids</taxon>
        <taxon>lamiids</taxon>
        <taxon>Solanales</taxon>
        <taxon>Solanaceae</taxon>
        <taxon>Solanoideae</taxon>
        <taxon>Datureae</taxon>
        <taxon>Datura</taxon>
    </lineage>
</organism>
<evidence type="ECO:0000313" key="2">
    <source>
        <dbReference type="Proteomes" id="UP000823775"/>
    </source>
</evidence>
<feature type="non-terminal residue" evidence="1">
    <location>
        <position position="130"/>
    </location>
</feature>
<accession>A0ABS8RPG7</accession>
<protein>
    <submittedName>
        <fullName evidence="1">Uncharacterized protein</fullName>
    </submittedName>
</protein>